<evidence type="ECO:0000256" key="3">
    <source>
        <dbReference type="ARBA" id="ARBA00022723"/>
    </source>
</evidence>
<gene>
    <name evidence="7" type="ORF">PEPS_29530</name>
</gene>
<keyword evidence="4" id="KW-0249">Electron transport</keyword>
<dbReference type="PANTHER" id="PTHR47627">
    <property type="entry name" value="RUBREDOXIN"/>
    <property type="match status" value="1"/>
</dbReference>
<dbReference type="InterPro" id="IPR036136">
    <property type="entry name" value="Nit/Sulf_reduc_fer-like_dom_sf"/>
</dbReference>
<sequence>MDNYKAKKQGLVRIFTTGGMLAPSALHRLIQKLKYFGLSYFHFGSRQDILFPMPEEFSLTEIEEELQDLHLPFEIDTHKKHNVVSTFVTEGYLSSTPWVHADTYQFIFDDITSSPHLKVNLVDPKQQLVPWFSGNLNFLAAESENDWHLFLRNPQDDRLIEFPYLIDGFAIAEVVEILDQDFLQRQQWTDTDPLLELIKSHKLFTDRPSNFKNKKEKGPIPQYEGFQRMGDGKYWLGLYWRNNAYTLDFMEALCELCANTGVGKIGITPFKSFIVQGIPEKHYTAWFRLLGKFGINPTHSSLELNWHVPVLDQRAQDLKRYLVKVFDQNDININGLTFTIATVPVDPFTSIWIQQNPEKNEQITTPPTYHVYITKGFDPANLSYHLHEASVLKEDLPEILFRLSKQYFDQWEAPATDQPKVKENSPMGKTIHQCSSCFSVYDPTYGDIISQPPVAPGLPFSELPESYACGLCGAPKADFEAISSASLYQ</sequence>
<keyword evidence="5" id="KW-0408">Iron</keyword>
<proteinExistence type="predicted"/>
<feature type="domain" description="Rubredoxin-like" evidence="6">
    <location>
        <begin position="429"/>
        <end position="482"/>
    </location>
</feature>
<dbReference type="InterPro" id="IPR024934">
    <property type="entry name" value="Rubredoxin-like_dom"/>
</dbReference>
<evidence type="ECO:0000256" key="2">
    <source>
        <dbReference type="ARBA" id="ARBA00022448"/>
    </source>
</evidence>
<dbReference type="SUPFAM" id="SSF57802">
    <property type="entry name" value="Rubredoxin-like"/>
    <property type="match status" value="1"/>
</dbReference>
<dbReference type="PANTHER" id="PTHR47627:SF1">
    <property type="entry name" value="RUBREDOXIN-1-RELATED"/>
    <property type="match status" value="1"/>
</dbReference>
<keyword evidence="2" id="KW-0813">Transport</keyword>
<dbReference type="RefSeq" id="WP_338398489.1">
    <property type="nucleotide sequence ID" value="NZ_AP025293.1"/>
</dbReference>
<dbReference type="InterPro" id="IPR050526">
    <property type="entry name" value="Rubredoxin_ET"/>
</dbReference>
<reference evidence="7 8" key="1">
    <citation type="submission" date="2021-12" db="EMBL/GenBank/DDBJ databases">
        <title>Genome sequencing of bacteria with rrn-lacking chromosome and rrn-plasmid.</title>
        <authorList>
            <person name="Anda M."/>
            <person name="Iwasaki W."/>
        </authorList>
    </citation>
    <scope>NUCLEOTIDE SEQUENCE [LARGE SCALE GENOMIC DNA]</scope>
    <source>
        <strain evidence="7 8">NBRC 101262</strain>
        <plasmid evidence="7 8">pPP1</plasmid>
    </source>
</reference>
<evidence type="ECO:0000313" key="7">
    <source>
        <dbReference type="EMBL" id="BDD00673.1"/>
    </source>
</evidence>
<evidence type="ECO:0000256" key="1">
    <source>
        <dbReference type="ARBA" id="ARBA00001965"/>
    </source>
</evidence>
<organism evidence="7 8">
    <name type="scientific">Persicobacter psychrovividus</name>
    <dbReference type="NCBI Taxonomy" id="387638"/>
    <lineage>
        <taxon>Bacteria</taxon>
        <taxon>Pseudomonadati</taxon>
        <taxon>Bacteroidota</taxon>
        <taxon>Cytophagia</taxon>
        <taxon>Cytophagales</taxon>
        <taxon>Persicobacteraceae</taxon>
        <taxon>Persicobacter</taxon>
    </lineage>
</organism>
<dbReference type="PROSITE" id="PS50903">
    <property type="entry name" value="RUBREDOXIN_LIKE"/>
    <property type="match status" value="1"/>
</dbReference>
<dbReference type="EMBL" id="AP025293">
    <property type="protein sequence ID" value="BDD00673.1"/>
    <property type="molecule type" value="Genomic_DNA"/>
</dbReference>
<evidence type="ECO:0000256" key="4">
    <source>
        <dbReference type="ARBA" id="ARBA00022982"/>
    </source>
</evidence>
<dbReference type="Pfam" id="PF00301">
    <property type="entry name" value="Rubredoxin"/>
    <property type="match status" value="1"/>
</dbReference>
<evidence type="ECO:0000256" key="5">
    <source>
        <dbReference type="ARBA" id="ARBA00023004"/>
    </source>
</evidence>
<comment type="cofactor">
    <cofactor evidence="1">
        <name>Fe(3+)</name>
        <dbReference type="ChEBI" id="CHEBI:29034"/>
    </cofactor>
</comment>
<keyword evidence="3" id="KW-0479">Metal-binding</keyword>
<keyword evidence="7" id="KW-0614">Plasmid</keyword>
<accession>A0ABN6LG19</accession>
<protein>
    <recommendedName>
        <fullName evidence="6">Rubredoxin-like domain-containing protein</fullName>
    </recommendedName>
</protein>
<dbReference type="Gene3D" id="2.20.28.10">
    <property type="match status" value="1"/>
</dbReference>
<evidence type="ECO:0000259" key="6">
    <source>
        <dbReference type="PROSITE" id="PS50903"/>
    </source>
</evidence>
<dbReference type="Proteomes" id="UP001354989">
    <property type="component" value="Plasmid pPP1"/>
</dbReference>
<dbReference type="CDD" id="cd00730">
    <property type="entry name" value="rubredoxin"/>
    <property type="match status" value="1"/>
</dbReference>
<evidence type="ECO:0000313" key="8">
    <source>
        <dbReference type="Proteomes" id="UP001354989"/>
    </source>
</evidence>
<keyword evidence="8" id="KW-1185">Reference proteome</keyword>
<name>A0ABN6LG19_9BACT</name>
<dbReference type="InterPro" id="IPR024935">
    <property type="entry name" value="Rubredoxin_dom"/>
</dbReference>
<geneLocation type="plasmid" evidence="7 8">
    <name>pPP1</name>
</geneLocation>
<dbReference type="SUPFAM" id="SSF55124">
    <property type="entry name" value="Nitrite/Sulfite reductase N-terminal domain-like"/>
    <property type="match status" value="2"/>
</dbReference>